<dbReference type="PANTHER" id="PTHR12276">
    <property type="entry name" value="EPSIN/ENT-RELATED"/>
    <property type="match status" value="1"/>
</dbReference>
<comment type="subcellular location">
    <subcellularLocation>
        <location evidence="1">Cytoplasmic vesicle</location>
        <location evidence="1">Clathrin-coated vesicle</location>
    </subcellularLocation>
    <subcellularLocation>
        <location evidence="2">Golgi apparatus</location>
    </subcellularLocation>
</comment>
<evidence type="ECO:0000313" key="7">
    <source>
        <dbReference type="EMBL" id="KAF2535800.1"/>
    </source>
</evidence>
<evidence type="ECO:0000259" key="6">
    <source>
        <dbReference type="PROSITE" id="PS50942"/>
    </source>
</evidence>
<dbReference type="CDD" id="cd03571">
    <property type="entry name" value="ENTH"/>
    <property type="match status" value="1"/>
</dbReference>
<keyword evidence="3" id="KW-0333">Golgi apparatus</keyword>
<dbReference type="Pfam" id="PF07797">
    <property type="entry name" value="DUF1639"/>
    <property type="match status" value="1"/>
</dbReference>
<dbReference type="GO" id="GO:0030125">
    <property type="term" value="C:clathrin vesicle coat"/>
    <property type="evidence" value="ECO:0007669"/>
    <property type="project" value="TreeGrafter"/>
</dbReference>
<name>A0A8S9FQA9_BRACR</name>
<evidence type="ECO:0000313" key="8">
    <source>
        <dbReference type="Proteomes" id="UP000712281"/>
    </source>
</evidence>
<proteinExistence type="predicted"/>
<protein>
    <recommendedName>
        <fullName evidence="6">ENTH domain-containing protein</fullName>
    </recommendedName>
</protein>
<dbReference type="InterPro" id="IPR008942">
    <property type="entry name" value="ENTH_VHS"/>
</dbReference>
<dbReference type="GO" id="GO:0005768">
    <property type="term" value="C:endosome"/>
    <property type="evidence" value="ECO:0007669"/>
    <property type="project" value="TreeGrafter"/>
</dbReference>
<accession>A0A8S9FQA9</accession>
<feature type="non-terminal residue" evidence="7">
    <location>
        <position position="1"/>
    </location>
</feature>
<dbReference type="SMART" id="SM00273">
    <property type="entry name" value="ENTH"/>
    <property type="match status" value="1"/>
</dbReference>
<sequence length="324" mass="35977">MDFMKVFDQTVREIKREVNLKVLQVPEMEQKVLDATDNEPWGPHGTALAEIAQATKKFSECQMVMGVLWTRLTERGKDWRYVYKVSVSNLSSPMSTSPANMKKSLHGFSSPLTLGPQVSAVTDVDPKSDPSPETPPVSNRTVASRSSRQPRLSFSSLAPSSERDHHKKVKSEENPPRREEVPVSAEEDEEKRKWNLRPRKACGGGGASEAKNQKPVAAVAEAKSNRQRGIPAESPGLGGGVEAKNENHRLWVALSRDEIEEDVFSMSGNRPSRRPRKRTKTLQKHLDVIFPGLCLVGMNADCFRVSTSPAKVLLGLDQPNYILI</sequence>
<evidence type="ECO:0000256" key="2">
    <source>
        <dbReference type="ARBA" id="ARBA00004555"/>
    </source>
</evidence>
<feature type="compositionally biased region" description="Polar residues" evidence="5">
    <location>
        <begin position="136"/>
        <end position="159"/>
    </location>
</feature>
<keyword evidence="4" id="KW-0968">Cytoplasmic vesicle</keyword>
<dbReference type="PROSITE" id="PS50942">
    <property type="entry name" value="ENTH"/>
    <property type="match status" value="1"/>
</dbReference>
<comment type="caution">
    <text evidence="7">The sequence shown here is derived from an EMBL/GenBank/DDBJ whole genome shotgun (WGS) entry which is preliminary data.</text>
</comment>
<evidence type="ECO:0000256" key="5">
    <source>
        <dbReference type="SAM" id="MobiDB-lite"/>
    </source>
</evidence>
<evidence type="ECO:0000256" key="1">
    <source>
        <dbReference type="ARBA" id="ARBA00004132"/>
    </source>
</evidence>
<dbReference type="Proteomes" id="UP000712281">
    <property type="component" value="Unassembled WGS sequence"/>
</dbReference>
<dbReference type="GO" id="GO:0006897">
    <property type="term" value="P:endocytosis"/>
    <property type="evidence" value="ECO:0007669"/>
    <property type="project" value="TreeGrafter"/>
</dbReference>
<dbReference type="InterPro" id="IPR012438">
    <property type="entry name" value="DUF1639"/>
</dbReference>
<dbReference type="EMBL" id="QGKW02002228">
    <property type="protein sequence ID" value="KAF2535800.1"/>
    <property type="molecule type" value="Genomic_DNA"/>
</dbReference>
<dbReference type="GO" id="GO:0005886">
    <property type="term" value="C:plasma membrane"/>
    <property type="evidence" value="ECO:0007669"/>
    <property type="project" value="TreeGrafter"/>
</dbReference>
<organism evidence="7 8">
    <name type="scientific">Brassica cretica</name>
    <name type="common">Mustard</name>
    <dbReference type="NCBI Taxonomy" id="69181"/>
    <lineage>
        <taxon>Eukaryota</taxon>
        <taxon>Viridiplantae</taxon>
        <taxon>Streptophyta</taxon>
        <taxon>Embryophyta</taxon>
        <taxon>Tracheophyta</taxon>
        <taxon>Spermatophyta</taxon>
        <taxon>Magnoliopsida</taxon>
        <taxon>eudicotyledons</taxon>
        <taxon>Gunneridae</taxon>
        <taxon>Pentapetalae</taxon>
        <taxon>rosids</taxon>
        <taxon>malvids</taxon>
        <taxon>Brassicales</taxon>
        <taxon>Brassicaceae</taxon>
        <taxon>Brassiceae</taxon>
        <taxon>Brassica</taxon>
    </lineage>
</organism>
<feature type="region of interest" description="Disordered" evidence="5">
    <location>
        <begin position="91"/>
        <end position="241"/>
    </location>
</feature>
<dbReference type="GO" id="GO:0030276">
    <property type="term" value="F:clathrin binding"/>
    <property type="evidence" value="ECO:0007669"/>
    <property type="project" value="TreeGrafter"/>
</dbReference>
<evidence type="ECO:0000256" key="3">
    <source>
        <dbReference type="ARBA" id="ARBA00023034"/>
    </source>
</evidence>
<dbReference type="GO" id="GO:0005543">
    <property type="term" value="F:phospholipid binding"/>
    <property type="evidence" value="ECO:0007669"/>
    <property type="project" value="TreeGrafter"/>
</dbReference>
<feature type="domain" description="ENTH" evidence="6">
    <location>
        <begin position="20"/>
        <end position="151"/>
    </location>
</feature>
<dbReference type="InterPro" id="IPR013809">
    <property type="entry name" value="ENTH"/>
</dbReference>
<dbReference type="Gene3D" id="1.25.40.90">
    <property type="match status" value="1"/>
</dbReference>
<feature type="compositionally biased region" description="Basic and acidic residues" evidence="5">
    <location>
        <begin position="170"/>
        <end position="181"/>
    </location>
</feature>
<dbReference type="Pfam" id="PF01417">
    <property type="entry name" value="ENTH"/>
    <property type="match status" value="1"/>
</dbReference>
<dbReference type="PANTHER" id="PTHR12276:SF45">
    <property type="entry name" value="CLATHRIN INTERACTOR 1"/>
    <property type="match status" value="1"/>
</dbReference>
<dbReference type="AlphaFoldDB" id="A0A8S9FQA9"/>
<dbReference type="SUPFAM" id="SSF48464">
    <property type="entry name" value="ENTH/VHS domain"/>
    <property type="match status" value="1"/>
</dbReference>
<evidence type="ECO:0000256" key="4">
    <source>
        <dbReference type="ARBA" id="ARBA00023329"/>
    </source>
</evidence>
<reference evidence="7" key="1">
    <citation type="submission" date="2019-12" db="EMBL/GenBank/DDBJ databases">
        <title>Genome sequencing and annotation of Brassica cretica.</title>
        <authorList>
            <person name="Studholme D.J."/>
            <person name="Sarris P.F."/>
        </authorList>
    </citation>
    <scope>NUCLEOTIDE SEQUENCE</scope>
    <source>
        <strain evidence="7">PFS-001/15</strain>
        <tissue evidence="7">Leaf</tissue>
    </source>
</reference>
<gene>
    <name evidence="7" type="ORF">F2Q68_00022908</name>
</gene>
<dbReference type="GO" id="GO:0005794">
    <property type="term" value="C:Golgi apparatus"/>
    <property type="evidence" value="ECO:0007669"/>
    <property type="project" value="UniProtKB-SubCell"/>
</dbReference>